<dbReference type="RefSeq" id="WP_006722028.1">
    <property type="nucleotide sequence ID" value="NZ_CP085935.1"/>
</dbReference>
<evidence type="ECO:0000313" key="1">
    <source>
        <dbReference type="EMBL" id="EEA89411.1"/>
    </source>
</evidence>
<protein>
    <submittedName>
        <fullName evidence="1">Uncharacterized protein</fullName>
    </submittedName>
</protein>
<proteinExistence type="predicted"/>
<reference evidence="1 2" key="1">
    <citation type="submission" date="2008-10" db="EMBL/GenBank/DDBJ databases">
        <title>Draft genome sequence of Collinsella stercoris (DSM 13279).</title>
        <authorList>
            <person name="Sudarsanam P."/>
            <person name="Ley R."/>
            <person name="Guruge J."/>
            <person name="Turnbaugh P.J."/>
            <person name="Mahowald M."/>
            <person name="Liep D."/>
            <person name="Gordon J."/>
        </authorList>
    </citation>
    <scope>NUCLEOTIDE SEQUENCE [LARGE SCALE GENOMIC DNA]</scope>
    <source>
        <strain evidence="1 2">DSM 13279</strain>
    </source>
</reference>
<dbReference type="Proteomes" id="UP000003560">
    <property type="component" value="Unassembled WGS sequence"/>
</dbReference>
<gene>
    <name evidence="1" type="ORF">COLSTE_02406</name>
</gene>
<comment type="caution">
    <text evidence="1">The sequence shown here is derived from an EMBL/GenBank/DDBJ whole genome shotgun (WGS) entry which is preliminary data.</text>
</comment>
<dbReference type="GeneID" id="98001622"/>
<organism evidence="1 2">
    <name type="scientific">Collinsella stercoris DSM 13279</name>
    <dbReference type="NCBI Taxonomy" id="445975"/>
    <lineage>
        <taxon>Bacteria</taxon>
        <taxon>Bacillati</taxon>
        <taxon>Actinomycetota</taxon>
        <taxon>Coriobacteriia</taxon>
        <taxon>Coriobacteriales</taxon>
        <taxon>Coriobacteriaceae</taxon>
        <taxon>Collinsella</taxon>
    </lineage>
</organism>
<name>B6GE69_9ACTN</name>
<reference evidence="1 2" key="2">
    <citation type="submission" date="2008-10" db="EMBL/GenBank/DDBJ databases">
        <authorList>
            <person name="Fulton L."/>
            <person name="Clifton S."/>
            <person name="Fulton B."/>
            <person name="Xu J."/>
            <person name="Minx P."/>
            <person name="Pepin K.H."/>
            <person name="Johnson M."/>
            <person name="Thiruvilangam P."/>
            <person name="Bhonagiri V."/>
            <person name="Nash W.E."/>
            <person name="Mardis E.R."/>
            <person name="Wilson R.K."/>
        </authorList>
    </citation>
    <scope>NUCLEOTIDE SEQUENCE [LARGE SCALE GENOMIC DNA]</scope>
    <source>
        <strain evidence="1 2">DSM 13279</strain>
    </source>
</reference>
<dbReference type="AlphaFoldDB" id="B6GE69"/>
<accession>B6GE69</accession>
<dbReference type="STRING" id="445975.COLSTE_02406"/>
<evidence type="ECO:0000313" key="2">
    <source>
        <dbReference type="Proteomes" id="UP000003560"/>
    </source>
</evidence>
<dbReference type="HOGENOM" id="CLU_2768718_0_0_11"/>
<dbReference type="EMBL" id="ABXJ01000143">
    <property type="protein sequence ID" value="EEA89411.1"/>
    <property type="molecule type" value="Genomic_DNA"/>
</dbReference>
<sequence>MFPDFDSLPVVQAKDDALSRDYKEAGGPFFVRVPSGEFFLVMSEEDYKNIDSWRDEALESLRDYFEKAD</sequence>
<keyword evidence="2" id="KW-1185">Reference proteome</keyword>